<proteinExistence type="predicted"/>
<evidence type="ECO:0000313" key="4">
    <source>
        <dbReference type="Proteomes" id="UP000199690"/>
    </source>
</evidence>
<dbReference type="EMBL" id="FOME01000002">
    <property type="protein sequence ID" value="SFC96545.1"/>
    <property type="molecule type" value="Genomic_DNA"/>
</dbReference>
<sequence>MSKFGYDDGMLTQVISATDNALGQMRQLNNSVSGVSGQLPAVNNSTSGMKLSRLLNDWSTDYNKIVAELENLKGKATGLLQTNRNVETETGGAAQ</sequence>
<accession>A0A1I1NGD2</accession>
<keyword evidence="4" id="KW-1185">Reference proteome</keyword>
<keyword evidence="1" id="KW-0175">Coiled coil</keyword>
<reference evidence="2" key="1">
    <citation type="submission" date="2016-10" db="EMBL/GenBank/DDBJ databases">
        <authorList>
            <person name="de Groot N.N."/>
        </authorList>
    </citation>
    <scope>NUCLEOTIDE SEQUENCE [LARGE SCALE GENOMIC DNA]</scope>
    <source>
        <strain evidence="2">ATCC 20501</strain>
    </source>
</reference>
<dbReference type="SMR" id="A0A1H6CRE2"/>
<dbReference type="Proteomes" id="UP000199690">
    <property type="component" value="Unassembled WGS sequence"/>
</dbReference>
<feature type="coiled-coil region" evidence="1">
    <location>
        <begin position="55"/>
        <end position="89"/>
    </location>
</feature>
<reference evidence="4 5" key="2">
    <citation type="submission" date="2016-10" db="EMBL/GenBank/DDBJ databases">
        <authorList>
            <person name="Varghese N."/>
            <person name="Submissions S."/>
        </authorList>
    </citation>
    <scope>NUCLEOTIDE SEQUENCE [LARGE SCALE GENOMIC DNA]</scope>
    <source>
        <strain evidence="5">ATCC 20501</strain>
        <strain evidence="3 4">CGMCC 4.3529</strain>
    </source>
</reference>
<protein>
    <submittedName>
        <fullName evidence="2">Uncharacterized protein</fullName>
    </submittedName>
</protein>
<evidence type="ECO:0000313" key="2">
    <source>
        <dbReference type="EMBL" id="SEG75438.1"/>
    </source>
</evidence>
<accession>A0A1H6CRE2</accession>
<dbReference type="EMBL" id="FNVB01000005">
    <property type="protein sequence ID" value="SEG75438.1"/>
    <property type="molecule type" value="Genomic_DNA"/>
</dbReference>
<gene>
    <name evidence="2" type="ORF">SAMN02982929_03451</name>
    <name evidence="3" type="ORF">SAMN05216506_10244</name>
</gene>
<organism evidence="2 5">
    <name type="scientific">Saccharopolyspora kobensis</name>
    <dbReference type="NCBI Taxonomy" id="146035"/>
    <lineage>
        <taxon>Bacteria</taxon>
        <taxon>Bacillati</taxon>
        <taxon>Actinomycetota</taxon>
        <taxon>Actinomycetes</taxon>
        <taxon>Pseudonocardiales</taxon>
        <taxon>Pseudonocardiaceae</taxon>
        <taxon>Saccharopolyspora</taxon>
    </lineage>
</organism>
<dbReference type="AlphaFoldDB" id="A0A1H6CRE2"/>
<evidence type="ECO:0000256" key="1">
    <source>
        <dbReference type="SAM" id="Coils"/>
    </source>
</evidence>
<evidence type="ECO:0000313" key="5">
    <source>
        <dbReference type="Proteomes" id="UP000236729"/>
    </source>
</evidence>
<evidence type="ECO:0000313" key="3">
    <source>
        <dbReference type="EMBL" id="SFC96545.1"/>
    </source>
</evidence>
<dbReference type="Proteomes" id="UP000236729">
    <property type="component" value="Unassembled WGS sequence"/>
</dbReference>
<dbReference type="RefSeq" id="WP_093348758.1">
    <property type="nucleotide sequence ID" value="NZ_FNVB01000005.1"/>
</dbReference>
<name>A0A1H6CRE2_9PSEU</name>